<evidence type="ECO:0000313" key="2">
    <source>
        <dbReference type="Proteomes" id="UP001291623"/>
    </source>
</evidence>
<accession>A0AAE1V6Q1</accession>
<dbReference type="EMBL" id="JAVYJV010000012">
    <property type="protein sequence ID" value="KAK4357547.1"/>
    <property type="molecule type" value="Genomic_DNA"/>
</dbReference>
<sequence>MSSDSSFDCTDSVVSSSIPFHAFSFPSFPAFVCADSATVTDGVNMNKTDVI</sequence>
<comment type="caution">
    <text evidence="1">The sequence shown here is derived from an EMBL/GenBank/DDBJ whole genome shotgun (WGS) entry which is preliminary data.</text>
</comment>
<gene>
    <name evidence="1" type="ORF">RND71_023157</name>
</gene>
<protein>
    <submittedName>
        <fullName evidence="1">Uncharacterized protein</fullName>
    </submittedName>
</protein>
<organism evidence="1 2">
    <name type="scientific">Anisodus tanguticus</name>
    <dbReference type="NCBI Taxonomy" id="243964"/>
    <lineage>
        <taxon>Eukaryota</taxon>
        <taxon>Viridiplantae</taxon>
        <taxon>Streptophyta</taxon>
        <taxon>Embryophyta</taxon>
        <taxon>Tracheophyta</taxon>
        <taxon>Spermatophyta</taxon>
        <taxon>Magnoliopsida</taxon>
        <taxon>eudicotyledons</taxon>
        <taxon>Gunneridae</taxon>
        <taxon>Pentapetalae</taxon>
        <taxon>asterids</taxon>
        <taxon>lamiids</taxon>
        <taxon>Solanales</taxon>
        <taxon>Solanaceae</taxon>
        <taxon>Solanoideae</taxon>
        <taxon>Hyoscyameae</taxon>
        <taxon>Anisodus</taxon>
    </lineage>
</organism>
<keyword evidence="2" id="KW-1185">Reference proteome</keyword>
<dbReference type="AlphaFoldDB" id="A0AAE1V6Q1"/>
<evidence type="ECO:0000313" key="1">
    <source>
        <dbReference type="EMBL" id="KAK4357547.1"/>
    </source>
</evidence>
<reference evidence="1" key="1">
    <citation type="submission" date="2023-12" db="EMBL/GenBank/DDBJ databases">
        <title>Genome assembly of Anisodus tanguticus.</title>
        <authorList>
            <person name="Wang Y.-J."/>
        </authorList>
    </citation>
    <scope>NUCLEOTIDE SEQUENCE</scope>
    <source>
        <strain evidence="1">KB-2021</strain>
        <tissue evidence="1">Leaf</tissue>
    </source>
</reference>
<proteinExistence type="predicted"/>
<name>A0AAE1V6Q1_9SOLA</name>
<dbReference type="Proteomes" id="UP001291623">
    <property type="component" value="Unassembled WGS sequence"/>
</dbReference>